<keyword evidence="5" id="KW-0408">Iron</keyword>
<organism evidence="10 11">
    <name type="scientific">Glaciimonas soli</name>
    <dbReference type="NCBI Taxonomy" id="2590999"/>
    <lineage>
        <taxon>Bacteria</taxon>
        <taxon>Pseudomonadati</taxon>
        <taxon>Pseudomonadota</taxon>
        <taxon>Betaproteobacteria</taxon>
        <taxon>Burkholderiales</taxon>
        <taxon>Oxalobacteraceae</taxon>
        <taxon>Glaciimonas</taxon>
    </lineage>
</organism>
<dbReference type="GO" id="GO:0046872">
    <property type="term" value="F:metal ion binding"/>
    <property type="evidence" value="ECO:0007669"/>
    <property type="project" value="UniProtKB-KW"/>
</dbReference>
<evidence type="ECO:0000256" key="7">
    <source>
        <dbReference type="ARBA" id="ARBA00039386"/>
    </source>
</evidence>
<feature type="domain" description="BFD-like [2Fe-2S]-binding" evidence="9">
    <location>
        <begin position="2"/>
        <end position="51"/>
    </location>
</feature>
<keyword evidence="6" id="KW-0411">Iron-sulfur</keyword>
<comment type="caution">
    <text evidence="10">The sequence shown here is derived from an EMBL/GenBank/DDBJ whole genome shotgun (WGS) entry which is preliminary data.</text>
</comment>
<evidence type="ECO:0000256" key="5">
    <source>
        <dbReference type="ARBA" id="ARBA00023004"/>
    </source>
</evidence>
<evidence type="ECO:0000259" key="9">
    <source>
        <dbReference type="Pfam" id="PF04324"/>
    </source>
</evidence>
<dbReference type="EMBL" id="WINI01000008">
    <property type="protein sequence ID" value="MQR02182.1"/>
    <property type="molecule type" value="Genomic_DNA"/>
</dbReference>
<dbReference type="InterPro" id="IPR052371">
    <property type="entry name" value="BFD-associated_ferredoxin"/>
</dbReference>
<keyword evidence="3" id="KW-0479">Metal-binding</keyword>
<dbReference type="InterPro" id="IPR041854">
    <property type="entry name" value="BFD-like_2Fe2S-bd_dom_sf"/>
</dbReference>
<dbReference type="Gene3D" id="1.10.10.1100">
    <property type="entry name" value="BFD-like [2Fe-2S]-binding domain"/>
    <property type="match status" value="1"/>
</dbReference>
<evidence type="ECO:0000256" key="8">
    <source>
        <dbReference type="ARBA" id="ARBA00046332"/>
    </source>
</evidence>
<dbReference type="AlphaFoldDB" id="A0A843YYC5"/>
<keyword evidence="4" id="KW-0249">Electron transport</keyword>
<dbReference type="Proteomes" id="UP000451565">
    <property type="component" value="Unassembled WGS sequence"/>
</dbReference>
<protein>
    <recommendedName>
        <fullName evidence="7">Bacterioferritin-associated ferredoxin</fullName>
    </recommendedName>
</protein>
<dbReference type="OrthoDB" id="9815350at2"/>
<evidence type="ECO:0000313" key="10">
    <source>
        <dbReference type="EMBL" id="MQR02182.1"/>
    </source>
</evidence>
<comment type="similarity">
    <text evidence="8">Belongs to the Bfd family.</text>
</comment>
<reference evidence="10 11" key="1">
    <citation type="submission" date="2019-10" db="EMBL/GenBank/DDBJ databases">
        <title>Glaciimonas soli sp. nov., a psychrophilic bacterium isolated from the forest soil of a high elevation mountain in Taiwan.</title>
        <authorList>
            <person name="Wang L.-T."/>
            <person name="Shieh W.Y."/>
        </authorList>
    </citation>
    <scope>NUCLEOTIDE SEQUENCE [LARGE SCALE GENOMIC DNA]</scope>
    <source>
        <strain evidence="10 11">GS1</strain>
    </source>
</reference>
<sequence>MIVCVCNNVSEKKIRHAVDAGMGSMRELRDNLGVAACCGKCHACAKNVLRECLDNNVPAARKHIQDQIHALIFQPMPHAA</sequence>
<proteinExistence type="inferred from homology"/>
<dbReference type="RefSeq" id="WP_153235798.1">
    <property type="nucleotide sequence ID" value="NZ_WINI01000008.1"/>
</dbReference>
<dbReference type="Pfam" id="PF04324">
    <property type="entry name" value="Fer2_BFD"/>
    <property type="match status" value="1"/>
</dbReference>
<evidence type="ECO:0000313" key="11">
    <source>
        <dbReference type="Proteomes" id="UP000451565"/>
    </source>
</evidence>
<keyword evidence="1" id="KW-0813">Transport</keyword>
<evidence type="ECO:0000256" key="2">
    <source>
        <dbReference type="ARBA" id="ARBA00022714"/>
    </source>
</evidence>
<evidence type="ECO:0000256" key="1">
    <source>
        <dbReference type="ARBA" id="ARBA00022448"/>
    </source>
</evidence>
<accession>A0A843YYC5</accession>
<evidence type="ECO:0000256" key="3">
    <source>
        <dbReference type="ARBA" id="ARBA00022723"/>
    </source>
</evidence>
<dbReference type="PANTHER" id="PTHR37424">
    <property type="entry name" value="BACTERIOFERRITIN-ASSOCIATED FERREDOXIN"/>
    <property type="match status" value="1"/>
</dbReference>
<evidence type="ECO:0000256" key="6">
    <source>
        <dbReference type="ARBA" id="ARBA00023014"/>
    </source>
</evidence>
<gene>
    <name evidence="10" type="ORF">GEV47_16010</name>
</gene>
<dbReference type="GO" id="GO:0051537">
    <property type="term" value="F:2 iron, 2 sulfur cluster binding"/>
    <property type="evidence" value="ECO:0007669"/>
    <property type="project" value="UniProtKB-KW"/>
</dbReference>
<evidence type="ECO:0000256" key="4">
    <source>
        <dbReference type="ARBA" id="ARBA00022982"/>
    </source>
</evidence>
<dbReference type="PANTHER" id="PTHR37424:SF1">
    <property type="entry name" value="BACTERIOFERRITIN-ASSOCIATED FERREDOXIN"/>
    <property type="match status" value="1"/>
</dbReference>
<name>A0A843YYC5_9BURK</name>
<dbReference type="InterPro" id="IPR007419">
    <property type="entry name" value="BFD-like_2Fe2S-bd_dom"/>
</dbReference>
<keyword evidence="2" id="KW-0001">2Fe-2S</keyword>
<keyword evidence="11" id="KW-1185">Reference proteome</keyword>